<dbReference type="Proteomes" id="UP000587527">
    <property type="component" value="Unassembled WGS sequence"/>
</dbReference>
<dbReference type="RefSeq" id="WP_184838040.1">
    <property type="nucleotide sequence ID" value="NZ_JACHMN010000002.1"/>
</dbReference>
<evidence type="ECO:0000313" key="3">
    <source>
        <dbReference type="Proteomes" id="UP000587527"/>
    </source>
</evidence>
<protein>
    <recommendedName>
        <fullName evidence="4">FUSC family protein</fullName>
    </recommendedName>
</protein>
<evidence type="ECO:0000313" key="2">
    <source>
        <dbReference type="EMBL" id="MBB5870558.1"/>
    </source>
</evidence>
<name>A0A841BT25_9ACTN</name>
<dbReference type="EMBL" id="JACHMN010000002">
    <property type="protein sequence ID" value="MBB5870558.1"/>
    <property type="molecule type" value="Genomic_DNA"/>
</dbReference>
<feature type="transmembrane region" description="Helical" evidence="1">
    <location>
        <begin position="113"/>
        <end position="131"/>
    </location>
</feature>
<gene>
    <name evidence="2" type="ORF">F4553_003937</name>
</gene>
<evidence type="ECO:0000256" key="1">
    <source>
        <dbReference type="SAM" id="Phobius"/>
    </source>
</evidence>
<keyword evidence="3" id="KW-1185">Reference proteome</keyword>
<comment type="caution">
    <text evidence="2">The sequence shown here is derived from an EMBL/GenBank/DDBJ whole genome shotgun (WGS) entry which is preliminary data.</text>
</comment>
<keyword evidence="1" id="KW-1133">Transmembrane helix</keyword>
<organism evidence="2 3">
    <name type="scientific">Allocatelliglobosispora scoriae</name>
    <dbReference type="NCBI Taxonomy" id="643052"/>
    <lineage>
        <taxon>Bacteria</taxon>
        <taxon>Bacillati</taxon>
        <taxon>Actinomycetota</taxon>
        <taxon>Actinomycetes</taxon>
        <taxon>Micromonosporales</taxon>
        <taxon>Micromonosporaceae</taxon>
        <taxon>Allocatelliglobosispora</taxon>
    </lineage>
</organism>
<evidence type="ECO:0008006" key="4">
    <source>
        <dbReference type="Google" id="ProtNLM"/>
    </source>
</evidence>
<accession>A0A841BT25</accession>
<proteinExistence type="predicted"/>
<sequence>MAVLTTNPIGVRKARPAPTMRRGVNRSGQAVVKRAWRISRPIIFQVGLAIVISVVLASLIGHDRPIGAPLFAVATLELVCAKRHRHIAWMILGIAIGLTLTAVLIGYRSVGWVAADIAIGVITAFVIAFATTPRNAVGLVGESLDPLLTRVATNVRAVAGALRDNDTTAAAAAVYDLVETEQDLNRLDEVLMQVRRSAIITLWTTGQDLAVHTTTAREIGYAVRNIRVMARHSWWGVLRGRERVPVALPQMLDALADGIGVLRDEINRGGRLSTARPLLISASRWIDVVRQERPGMAAAAVASDADAAVLNLLIATGMPVVEADDKLHRPLT</sequence>
<keyword evidence="1" id="KW-0812">Transmembrane</keyword>
<keyword evidence="1" id="KW-0472">Membrane</keyword>
<dbReference type="AlphaFoldDB" id="A0A841BT25"/>
<feature type="transmembrane region" description="Helical" evidence="1">
    <location>
        <begin position="88"/>
        <end position="107"/>
    </location>
</feature>
<reference evidence="2 3" key="1">
    <citation type="submission" date="2020-08" db="EMBL/GenBank/DDBJ databases">
        <title>Sequencing the genomes of 1000 actinobacteria strains.</title>
        <authorList>
            <person name="Klenk H.-P."/>
        </authorList>
    </citation>
    <scope>NUCLEOTIDE SEQUENCE [LARGE SCALE GENOMIC DNA]</scope>
    <source>
        <strain evidence="2 3">DSM 45362</strain>
    </source>
</reference>
<feature type="transmembrane region" description="Helical" evidence="1">
    <location>
        <begin position="42"/>
        <end position="60"/>
    </location>
</feature>